<reference evidence="2 3" key="1">
    <citation type="submission" date="2018-03" db="EMBL/GenBank/DDBJ databases">
        <title>Genomic Encyclopedia of Archaeal and Bacterial Type Strains, Phase II (KMG-II): from individual species to whole genera.</title>
        <authorList>
            <person name="Goeker M."/>
        </authorList>
    </citation>
    <scope>NUCLEOTIDE SEQUENCE [LARGE SCALE GENOMIC DNA]</scope>
    <source>
        <strain evidence="2 3">DSM 100346</strain>
    </source>
</reference>
<dbReference type="InterPro" id="IPR007372">
    <property type="entry name" value="Lipid/polyisoprenoid-bd_YceI"/>
</dbReference>
<organism evidence="2 3">
    <name type="scientific">Dyadobacter jejuensis</name>
    <dbReference type="NCBI Taxonomy" id="1082580"/>
    <lineage>
        <taxon>Bacteria</taxon>
        <taxon>Pseudomonadati</taxon>
        <taxon>Bacteroidota</taxon>
        <taxon>Cytophagia</taxon>
        <taxon>Cytophagales</taxon>
        <taxon>Spirosomataceae</taxon>
        <taxon>Dyadobacter</taxon>
    </lineage>
</organism>
<feature type="domain" description="Lipid/polyisoprenoid-binding YceI-like" evidence="1">
    <location>
        <begin position="6"/>
        <end position="175"/>
    </location>
</feature>
<keyword evidence="3" id="KW-1185">Reference proteome</keyword>
<accession>A0A316AP17</accession>
<gene>
    <name evidence="2" type="ORF">CLV98_102276</name>
</gene>
<evidence type="ECO:0000259" key="1">
    <source>
        <dbReference type="SMART" id="SM00867"/>
    </source>
</evidence>
<dbReference type="PANTHER" id="PTHR34406">
    <property type="entry name" value="PROTEIN YCEI"/>
    <property type="match status" value="1"/>
</dbReference>
<comment type="caution">
    <text evidence="2">The sequence shown here is derived from an EMBL/GenBank/DDBJ whole genome shotgun (WGS) entry which is preliminary data.</text>
</comment>
<dbReference type="AlphaFoldDB" id="A0A316AP17"/>
<evidence type="ECO:0000313" key="3">
    <source>
        <dbReference type="Proteomes" id="UP000245880"/>
    </source>
</evidence>
<sequence>MSATNTWVIDPTHSEIQFKVKHLVISTVTGSFKDFEGSIQSEDGEFNGATVQFSAETASIDTNQAQRDEHLKSADFFDSETHPKLVFSDGKLIKKDGDDYTLEGLLTIKGQSNPVKLDVEFGGNMTDFYGNAKSGFELSGKINRKDFGLTWGAVTEAGGVVVGDEVKLVANIQVVKQ</sequence>
<name>A0A316AP17_9BACT</name>
<dbReference type="SMART" id="SM00867">
    <property type="entry name" value="YceI"/>
    <property type="match status" value="1"/>
</dbReference>
<dbReference type="Proteomes" id="UP000245880">
    <property type="component" value="Unassembled WGS sequence"/>
</dbReference>
<dbReference type="Pfam" id="PF04264">
    <property type="entry name" value="YceI"/>
    <property type="match status" value="1"/>
</dbReference>
<dbReference type="RefSeq" id="WP_109673320.1">
    <property type="nucleotide sequence ID" value="NZ_QGDT01000002.1"/>
</dbReference>
<evidence type="ECO:0000313" key="2">
    <source>
        <dbReference type="EMBL" id="PWJ59443.1"/>
    </source>
</evidence>
<dbReference type="SUPFAM" id="SSF101874">
    <property type="entry name" value="YceI-like"/>
    <property type="match status" value="1"/>
</dbReference>
<dbReference type="EMBL" id="QGDT01000002">
    <property type="protein sequence ID" value="PWJ59443.1"/>
    <property type="molecule type" value="Genomic_DNA"/>
</dbReference>
<dbReference type="Gene3D" id="2.40.128.110">
    <property type="entry name" value="Lipid/polyisoprenoid-binding, YceI-like"/>
    <property type="match status" value="1"/>
</dbReference>
<dbReference type="InterPro" id="IPR036761">
    <property type="entry name" value="TTHA0802/YceI-like_sf"/>
</dbReference>
<proteinExistence type="predicted"/>
<dbReference type="OrthoDB" id="9811006at2"/>
<dbReference type="PANTHER" id="PTHR34406:SF1">
    <property type="entry name" value="PROTEIN YCEI"/>
    <property type="match status" value="1"/>
</dbReference>
<protein>
    <submittedName>
        <fullName evidence="2">Polyisoprenoid-binding protein YceI</fullName>
    </submittedName>
</protein>